<evidence type="ECO:0000256" key="3">
    <source>
        <dbReference type="ARBA" id="ARBA00022448"/>
    </source>
</evidence>
<dbReference type="KEGG" id="cot:CORT_0B04040"/>
<evidence type="ECO:0000256" key="2">
    <source>
        <dbReference type="ARBA" id="ARBA00007617"/>
    </source>
</evidence>
<dbReference type="GeneID" id="14538708"/>
<dbReference type="InterPro" id="IPR029012">
    <property type="entry name" value="Helix_hairpin_bin_sf"/>
</dbReference>
<evidence type="ECO:0000256" key="7">
    <source>
        <dbReference type="SAM" id="Coils"/>
    </source>
</evidence>
<dbReference type="Pfam" id="PF07200">
    <property type="entry name" value="Mod_r"/>
    <property type="match status" value="1"/>
</dbReference>
<protein>
    <recommendedName>
        <fullName evidence="8">VPS37 C-terminal domain-containing protein</fullName>
    </recommendedName>
</protein>
<dbReference type="InterPro" id="IPR009851">
    <property type="entry name" value="Mod_r"/>
</dbReference>
<evidence type="ECO:0000313" key="9">
    <source>
        <dbReference type="EMBL" id="CCG22111.1"/>
    </source>
</evidence>
<proteinExistence type="inferred from homology"/>
<keyword evidence="3 6" id="KW-0813">Transport</keyword>
<dbReference type="HOGENOM" id="CLU_1518435_0_0_1"/>
<keyword evidence="4" id="KW-0967">Endosome</keyword>
<dbReference type="Gene3D" id="1.10.287.660">
    <property type="entry name" value="Helix hairpin bin"/>
    <property type="match status" value="1"/>
</dbReference>
<evidence type="ECO:0000313" key="10">
    <source>
        <dbReference type="Proteomes" id="UP000005018"/>
    </source>
</evidence>
<dbReference type="Proteomes" id="UP000005018">
    <property type="component" value="Chromosome 2"/>
</dbReference>
<comment type="subcellular location">
    <subcellularLocation>
        <location evidence="1">Endosome</location>
    </subcellularLocation>
</comment>
<dbReference type="eggNOG" id="ENOG502SBKC">
    <property type="taxonomic scope" value="Eukaryota"/>
</dbReference>
<dbReference type="RefSeq" id="XP_003867548.1">
    <property type="nucleotide sequence ID" value="XM_003867500.1"/>
</dbReference>
<evidence type="ECO:0000256" key="4">
    <source>
        <dbReference type="ARBA" id="ARBA00022753"/>
    </source>
</evidence>
<dbReference type="EMBL" id="HE681720">
    <property type="protein sequence ID" value="CCG22111.1"/>
    <property type="molecule type" value="Genomic_DNA"/>
</dbReference>
<dbReference type="InterPro" id="IPR037202">
    <property type="entry name" value="ESCRT_assembly_dom"/>
</dbReference>
<dbReference type="GO" id="GO:0043162">
    <property type="term" value="P:ubiquitin-dependent protein catabolic process via the multivesicular body sorting pathway"/>
    <property type="evidence" value="ECO:0007669"/>
    <property type="project" value="UniProtKB-ARBA"/>
</dbReference>
<comment type="similarity">
    <text evidence="2">Belongs to the VPS37 family.</text>
</comment>
<dbReference type="GO" id="GO:0000813">
    <property type="term" value="C:ESCRT I complex"/>
    <property type="evidence" value="ECO:0007669"/>
    <property type="project" value="UniProtKB-ARBA"/>
</dbReference>
<dbReference type="GO" id="GO:0072666">
    <property type="term" value="P:establishment of protein localization to vacuole"/>
    <property type="evidence" value="ECO:0007669"/>
    <property type="project" value="UniProtKB-ARBA"/>
</dbReference>
<feature type="domain" description="VPS37 C-terminal" evidence="8">
    <location>
        <begin position="108"/>
        <end position="193"/>
    </location>
</feature>
<keyword evidence="5 6" id="KW-0653">Protein transport</keyword>
<keyword evidence="7" id="KW-0175">Coiled coil</keyword>
<sequence>MSSEAPRIVLPQTVQTPTVEELKPFPLPKQLDSLPKKTFDEFVNDKVLIQGYIHQLETYKSELNELQERAAQISLLLQSEIKNILIPQYQEVSNNINQRIKTLTQLHNEFLNLETIQYQTMSSTFNEELLKHKFKKLIEKNNEESRDLVKNFNSSEFTEDQLADTLEQFKQSRKTYHFRKEKLNRWEEQRVSG</sequence>
<evidence type="ECO:0000259" key="8">
    <source>
        <dbReference type="PROSITE" id="PS51314"/>
    </source>
</evidence>
<name>H8X171_CANO9</name>
<accession>H8X171</accession>
<evidence type="ECO:0000256" key="6">
    <source>
        <dbReference type="PROSITE-ProRule" id="PRU00646"/>
    </source>
</evidence>
<organism evidence="9 10">
    <name type="scientific">Candida orthopsilosis (strain 90-125)</name>
    <name type="common">Yeast</name>
    <dbReference type="NCBI Taxonomy" id="1136231"/>
    <lineage>
        <taxon>Eukaryota</taxon>
        <taxon>Fungi</taxon>
        <taxon>Dikarya</taxon>
        <taxon>Ascomycota</taxon>
        <taxon>Saccharomycotina</taxon>
        <taxon>Pichiomycetes</taxon>
        <taxon>Debaryomycetaceae</taxon>
        <taxon>Candida/Lodderomyces clade</taxon>
        <taxon>Candida</taxon>
    </lineage>
</organism>
<keyword evidence="10" id="KW-1185">Reference proteome</keyword>
<dbReference type="PROSITE" id="PS51314">
    <property type="entry name" value="VPS37_C"/>
    <property type="match status" value="1"/>
</dbReference>
<dbReference type="GO" id="GO:0006886">
    <property type="term" value="P:intracellular protein transport"/>
    <property type="evidence" value="ECO:0007669"/>
    <property type="project" value="UniProtKB-ARBA"/>
</dbReference>
<dbReference type="OrthoDB" id="10260857at2759"/>
<reference evidence="9 10" key="1">
    <citation type="journal article" date="2012" name="PLoS ONE">
        <title>Sequence and analysis of the genome of the pathogenic yeast Candida orthopsilosis.</title>
        <authorList>
            <person name="Riccombeni A."/>
            <person name="Vidanes G."/>
            <person name="Proux-Wera E."/>
            <person name="Wolfe K.H."/>
            <person name="Butler G."/>
        </authorList>
    </citation>
    <scope>NUCLEOTIDE SEQUENCE [LARGE SCALE GENOMIC DNA]</scope>
    <source>
        <strain evidence="9 10">Co 90-125</strain>
    </source>
</reference>
<gene>
    <name evidence="9" type="ORF">CORT_0B04040</name>
</gene>
<feature type="coiled-coil region" evidence="7">
    <location>
        <begin position="49"/>
        <end position="83"/>
    </location>
</feature>
<dbReference type="SUPFAM" id="SSF140111">
    <property type="entry name" value="Endosomal sorting complex assembly domain"/>
    <property type="match status" value="1"/>
</dbReference>
<evidence type="ECO:0000256" key="5">
    <source>
        <dbReference type="ARBA" id="ARBA00022927"/>
    </source>
</evidence>
<dbReference type="AlphaFoldDB" id="H8X171"/>
<evidence type="ECO:0000256" key="1">
    <source>
        <dbReference type="ARBA" id="ARBA00004177"/>
    </source>
</evidence>